<name>W0RPQ8_9BACT</name>
<gene>
    <name evidence="2" type="ORF">J421_4785</name>
</gene>
<organism evidence="2 3">
    <name type="scientific">Gemmatirosa kalamazoonensis</name>
    <dbReference type="NCBI Taxonomy" id="861299"/>
    <lineage>
        <taxon>Bacteria</taxon>
        <taxon>Pseudomonadati</taxon>
        <taxon>Gemmatimonadota</taxon>
        <taxon>Gemmatimonadia</taxon>
        <taxon>Gemmatimonadales</taxon>
        <taxon>Gemmatimonadaceae</taxon>
        <taxon>Gemmatirosa</taxon>
    </lineage>
</organism>
<dbReference type="InParanoid" id="W0RPQ8"/>
<dbReference type="HOGENOM" id="CLU_2915929_0_0_0"/>
<feature type="compositionally biased region" description="Basic and acidic residues" evidence="1">
    <location>
        <begin position="48"/>
        <end position="61"/>
    </location>
</feature>
<reference evidence="2 3" key="1">
    <citation type="journal article" date="2014" name="Genome Announc.">
        <title>Genome Sequence and Methylome of Soil Bacterium Gemmatirosa kalamazoonensis KBS708T, a Member of the Rarely Cultivated Gemmatimonadetes Phylum.</title>
        <authorList>
            <person name="Debruyn J.M."/>
            <person name="Radosevich M."/>
            <person name="Wommack K.E."/>
            <person name="Polson S.W."/>
            <person name="Hauser L.J."/>
            <person name="Fawaz M.N."/>
            <person name="Korlach J."/>
            <person name="Tsai Y.C."/>
        </authorList>
    </citation>
    <scope>NUCLEOTIDE SEQUENCE [LARGE SCALE GENOMIC DNA]</scope>
    <source>
        <strain evidence="2 3">KBS708</strain>
        <plasmid evidence="3">Plasmid 1</plasmid>
    </source>
</reference>
<keyword evidence="3" id="KW-1185">Reference proteome</keyword>
<evidence type="ECO:0000313" key="2">
    <source>
        <dbReference type="EMBL" id="AHG92320.1"/>
    </source>
</evidence>
<evidence type="ECO:0000256" key="1">
    <source>
        <dbReference type="SAM" id="MobiDB-lite"/>
    </source>
</evidence>
<protein>
    <submittedName>
        <fullName evidence="2">Uncharacterized protein</fullName>
    </submittedName>
</protein>
<proteinExistence type="predicted"/>
<dbReference type="EMBL" id="CP007129">
    <property type="protein sequence ID" value="AHG92320.1"/>
    <property type="molecule type" value="Genomic_DNA"/>
</dbReference>
<sequence length="61" mass="6587">MKTPKKRDGPDLPPKPPGGGAAARLRQQRLERGLDPDAPDDDAAEPLPDEKTTDEERGTDP</sequence>
<accession>W0RPQ8</accession>
<dbReference type="Proteomes" id="UP000019151">
    <property type="component" value="Plasmid 1"/>
</dbReference>
<dbReference type="AlphaFoldDB" id="W0RPQ8"/>
<dbReference type="RefSeq" id="WP_025413665.1">
    <property type="nucleotide sequence ID" value="NZ_CP007129.1"/>
</dbReference>
<feature type="region of interest" description="Disordered" evidence="1">
    <location>
        <begin position="1"/>
        <end position="61"/>
    </location>
</feature>
<keyword evidence="2" id="KW-0614">Plasmid</keyword>
<feature type="compositionally biased region" description="Basic and acidic residues" evidence="1">
    <location>
        <begin position="1"/>
        <end position="10"/>
    </location>
</feature>
<geneLocation type="plasmid" evidence="2 3">
    <name>1</name>
</geneLocation>
<dbReference type="KEGG" id="gba:J421_4785"/>
<evidence type="ECO:0000313" key="3">
    <source>
        <dbReference type="Proteomes" id="UP000019151"/>
    </source>
</evidence>